<evidence type="ECO:0000259" key="1">
    <source>
        <dbReference type="Pfam" id="PF00149"/>
    </source>
</evidence>
<proteinExistence type="predicted"/>
<organism evidence="2 3">
    <name type="scientific">Alectoria fallacina</name>
    <dbReference type="NCBI Taxonomy" id="1903189"/>
    <lineage>
        <taxon>Eukaryota</taxon>
        <taxon>Fungi</taxon>
        <taxon>Dikarya</taxon>
        <taxon>Ascomycota</taxon>
        <taxon>Pezizomycotina</taxon>
        <taxon>Lecanoromycetes</taxon>
        <taxon>OSLEUM clade</taxon>
        <taxon>Lecanoromycetidae</taxon>
        <taxon>Lecanorales</taxon>
        <taxon>Lecanorineae</taxon>
        <taxon>Parmeliaceae</taxon>
        <taxon>Alectoria</taxon>
    </lineage>
</organism>
<dbReference type="InterPro" id="IPR004843">
    <property type="entry name" value="Calcineurin-like_PHP"/>
</dbReference>
<dbReference type="PANTHER" id="PTHR32440:SF0">
    <property type="entry name" value="PHOSPHATASE DCR2-RELATED"/>
    <property type="match status" value="1"/>
</dbReference>
<dbReference type="OrthoDB" id="783096at2759"/>
<dbReference type="SUPFAM" id="SSF56300">
    <property type="entry name" value="Metallo-dependent phosphatases"/>
    <property type="match status" value="1"/>
</dbReference>
<dbReference type="GO" id="GO:0004721">
    <property type="term" value="F:phosphoprotein phosphatase activity"/>
    <property type="evidence" value="ECO:0007669"/>
    <property type="project" value="TreeGrafter"/>
</dbReference>
<sequence length="550" mass="61301">MTRRIFRTSIQLGILTLIILLLVFFLDNRFNVLPDAIHNALPAHHPGLVITDITVATCSTLNILSSCKLDPAKWHRVEKDLYLSRGWLTHAFLHIERKRESELRAKDRVILDVRVASLDPVISEKDQEAERWESRPAGIWLKRTSKHRESDSVSAVTAVDVLFGSDAVEARPGWILASQALILPNAGGENQEAYLSVRRGPPANVERPTLHVNKDGRFKILQVADLHLSTGPGICREPEPALHNGGKCDADPRTLTFVSSVLDSERPDLVVFSGDQINGETAADAQSAVFKFAHLLIDRKIPFATIFGNHDDEGSLSREALMQLTHSLPYSLSEFGPTTVDGVGNYHIEVLARGTSSHSALTLYLLDTHGYSPDERQFRGYDWLKKSQIDWFKTTSQELKISPSHQGYTHHHMDMAFIHIPLPEYRLVDDIVLSTGNQPENPTAPGFNSGFKDALVEEGVLAVSCGHDHVNDYCSLSKSADDKPELWMCYAGGSGFGGYGGYGGYHRRVRVFEFDMNEARIVTWKRVEYGETEKQLDKTIIVESGRVVAT</sequence>
<evidence type="ECO:0000313" key="2">
    <source>
        <dbReference type="EMBL" id="CAF9935531.1"/>
    </source>
</evidence>
<gene>
    <name evidence="2" type="ORF">ALECFALPRED_006465</name>
</gene>
<protein>
    <recommendedName>
        <fullName evidence="1">Calcineurin-like phosphoesterase domain-containing protein</fullName>
    </recommendedName>
</protein>
<keyword evidence="3" id="KW-1185">Reference proteome</keyword>
<evidence type="ECO:0000313" key="3">
    <source>
        <dbReference type="Proteomes" id="UP000664203"/>
    </source>
</evidence>
<dbReference type="CDD" id="cd07383">
    <property type="entry name" value="MPP_Dcr2"/>
    <property type="match status" value="1"/>
</dbReference>
<dbReference type="GO" id="GO:0005737">
    <property type="term" value="C:cytoplasm"/>
    <property type="evidence" value="ECO:0007669"/>
    <property type="project" value="TreeGrafter"/>
</dbReference>
<dbReference type="FunFam" id="3.60.21.10:FF:000054">
    <property type="entry name" value="DCR2p Phosphoesterase"/>
    <property type="match status" value="1"/>
</dbReference>
<name>A0A8H3G068_9LECA</name>
<dbReference type="Pfam" id="PF00149">
    <property type="entry name" value="Metallophos"/>
    <property type="match status" value="1"/>
</dbReference>
<dbReference type="PANTHER" id="PTHR32440">
    <property type="entry name" value="PHOSPHATASE DCR2-RELATED-RELATED"/>
    <property type="match status" value="1"/>
</dbReference>
<feature type="domain" description="Calcineurin-like phosphoesterase" evidence="1">
    <location>
        <begin position="218"/>
        <end position="470"/>
    </location>
</feature>
<dbReference type="Gene3D" id="3.60.21.10">
    <property type="match status" value="1"/>
</dbReference>
<comment type="caution">
    <text evidence="2">The sequence shown here is derived from an EMBL/GenBank/DDBJ whole genome shotgun (WGS) entry which is preliminary data.</text>
</comment>
<dbReference type="InterPro" id="IPR029052">
    <property type="entry name" value="Metallo-depent_PP-like"/>
</dbReference>
<dbReference type="Proteomes" id="UP000664203">
    <property type="component" value="Unassembled WGS sequence"/>
</dbReference>
<reference evidence="2" key="1">
    <citation type="submission" date="2021-03" db="EMBL/GenBank/DDBJ databases">
        <authorList>
            <person name="Tagirdzhanova G."/>
        </authorList>
    </citation>
    <scope>NUCLEOTIDE SEQUENCE</scope>
</reference>
<dbReference type="EMBL" id="CAJPDR010000410">
    <property type="protein sequence ID" value="CAF9935531.1"/>
    <property type="molecule type" value="Genomic_DNA"/>
</dbReference>
<accession>A0A8H3G068</accession>
<dbReference type="AlphaFoldDB" id="A0A8H3G068"/>